<dbReference type="InterPro" id="IPR019920">
    <property type="entry name" value="F420-binding_dom_put"/>
</dbReference>
<sequence length="154" mass="17121">MANTATNDRVGREELIEFLRTRHKAIVVTRRGDGGDQTSPVTLGIDADGRLLVSTYPERAKVNNIRKEPRVAMCVLSDDFDGPWVHVEGTAEVLDLPDALDPLCEYFRSISGEHSDWDEYKEAMAKQGKCIIRLTVEHWGPIATGGFPARLNKG</sequence>
<evidence type="ECO:0000313" key="3">
    <source>
        <dbReference type="EMBL" id="NYD35606.1"/>
    </source>
</evidence>
<name>A0A7Y9DUF1_9PSEU</name>
<dbReference type="InterPro" id="IPR012349">
    <property type="entry name" value="Split_barrel_FMN-bd"/>
</dbReference>
<dbReference type="GO" id="GO:0005829">
    <property type="term" value="C:cytosol"/>
    <property type="evidence" value="ECO:0007669"/>
    <property type="project" value="TreeGrafter"/>
</dbReference>
<dbReference type="SUPFAM" id="SSF50475">
    <property type="entry name" value="FMN-binding split barrel"/>
    <property type="match status" value="1"/>
</dbReference>
<evidence type="ECO:0000313" key="4">
    <source>
        <dbReference type="Proteomes" id="UP000535890"/>
    </source>
</evidence>
<organism evidence="3 4">
    <name type="scientific">Actinomycetospora corticicola</name>
    <dbReference type="NCBI Taxonomy" id="663602"/>
    <lineage>
        <taxon>Bacteria</taxon>
        <taxon>Bacillati</taxon>
        <taxon>Actinomycetota</taxon>
        <taxon>Actinomycetes</taxon>
        <taxon>Pseudonocardiales</taxon>
        <taxon>Pseudonocardiaceae</taxon>
        <taxon>Actinomycetospora</taxon>
    </lineage>
</organism>
<dbReference type="RefSeq" id="WP_179793417.1">
    <property type="nucleotide sequence ID" value="NZ_BAABHP010000017.1"/>
</dbReference>
<comment type="caution">
    <text evidence="3">The sequence shown here is derived from an EMBL/GenBank/DDBJ whole genome shotgun (WGS) entry which is preliminary data.</text>
</comment>
<keyword evidence="4" id="KW-1185">Reference proteome</keyword>
<accession>A0A7Y9DUF1</accession>
<dbReference type="GO" id="GO:0070967">
    <property type="term" value="F:coenzyme F420 binding"/>
    <property type="evidence" value="ECO:0007669"/>
    <property type="project" value="TreeGrafter"/>
</dbReference>
<dbReference type="Proteomes" id="UP000535890">
    <property type="component" value="Unassembled WGS sequence"/>
</dbReference>
<dbReference type="PANTHER" id="PTHR35176">
    <property type="entry name" value="HEME OXYGENASE HI_0854-RELATED"/>
    <property type="match status" value="1"/>
</dbReference>
<reference evidence="3 4" key="1">
    <citation type="submission" date="2020-07" db="EMBL/GenBank/DDBJ databases">
        <title>Sequencing the genomes of 1000 actinobacteria strains.</title>
        <authorList>
            <person name="Klenk H.-P."/>
        </authorList>
    </citation>
    <scope>NUCLEOTIDE SEQUENCE [LARGE SCALE GENOMIC DNA]</scope>
    <source>
        <strain evidence="3 4">DSM 45772</strain>
    </source>
</reference>
<evidence type="ECO:0000259" key="2">
    <source>
        <dbReference type="Pfam" id="PF01243"/>
    </source>
</evidence>
<dbReference type="Gene3D" id="2.30.110.10">
    <property type="entry name" value="Electron Transport, Fmn-binding Protein, Chain A"/>
    <property type="match status" value="1"/>
</dbReference>
<keyword evidence="1" id="KW-0560">Oxidoreductase</keyword>
<evidence type="ECO:0000256" key="1">
    <source>
        <dbReference type="ARBA" id="ARBA00023002"/>
    </source>
</evidence>
<dbReference type="GO" id="GO:0016627">
    <property type="term" value="F:oxidoreductase activity, acting on the CH-CH group of donors"/>
    <property type="evidence" value="ECO:0007669"/>
    <property type="project" value="TreeGrafter"/>
</dbReference>
<dbReference type="PANTHER" id="PTHR35176:SF2">
    <property type="entry name" value="F420H(2)-DEPENDENT REDUCTASE RV1155"/>
    <property type="match status" value="1"/>
</dbReference>
<dbReference type="EMBL" id="JACCBN010000001">
    <property type="protein sequence ID" value="NYD35606.1"/>
    <property type="molecule type" value="Genomic_DNA"/>
</dbReference>
<dbReference type="InterPro" id="IPR011576">
    <property type="entry name" value="Pyridox_Oxase_N"/>
</dbReference>
<proteinExistence type="predicted"/>
<dbReference type="InterPro" id="IPR052019">
    <property type="entry name" value="F420H2_bilvrd_red/Heme_oxyg"/>
</dbReference>
<protein>
    <submittedName>
        <fullName evidence="3">PPOX class probable F420-dependent enzyme</fullName>
    </submittedName>
</protein>
<dbReference type="Pfam" id="PF01243">
    <property type="entry name" value="PNPOx_N"/>
    <property type="match status" value="1"/>
</dbReference>
<feature type="domain" description="Pyridoxamine 5'-phosphate oxidase N-terminal" evidence="2">
    <location>
        <begin position="13"/>
        <end position="140"/>
    </location>
</feature>
<dbReference type="AlphaFoldDB" id="A0A7Y9DUF1"/>
<gene>
    <name evidence="3" type="ORF">BJ983_001708</name>
</gene>
<dbReference type="NCBIfam" id="TIGR03618">
    <property type="entry name" value="Rv1155_F420"/>
    <property type="match status" value="1"/>
</dbReference>